<reference evidence="9" key="3">
    <citation type="submission" date="2025-09" db="UniProtKB">
        <authorList>
            <consortium name="Ensembl"/>
        </authorList>
    </citation>
    <scope>IDENTIFICATION</scope>
</reference>
<evidence type="ECO:0000256" key="5">
    <source>
        <dbReference type="PROSITE-ProRule" id="PRU00302"/>
    </source>
</evidence>
<dbReference type="SUPFAM" id="SSF57535">
    <property type="entry name" value="Complement control module/SCR domain"/>
    <property type="match status" value="4"/>
</dbReference>
<feature type="chain" id="PRO_5034960930" evidence="7">
    <location>
        <begin position="32"/>
        <end position="332"/>
    </location>
</feature>
<keyword evidence="6" id="KW-0472">Membrane</keyword>
<reference evidence="9 10" key="1">
    <citation type="submission" date="2019-04" db="EMBL/GenBank/DDBJ databases">
        <authorList>
            <consortium name="Wellcome Sanger Institute Data Sharing"/>
        </authorList>
    </citation>
    <scope>NUCLEOTIDE SEQUENCE [LARGE SCALE GENOMIC DNA]</scope>
</reference>
<keyword evidence="3 5" id="KW-1015">Disulfide bond</keyword>
<dbReference type="PROSITE" id="PS50923">
    <property type="entry name" value="SUSHI"/>
    <property type="match status" value="4"/>
</dbReference>
<name>A0A8C9UYV8_SCLFO</name>
<dbReference type="CDD" id="cd00033">
    <property type="entry name" value="CCP"/>
    <property type="match status" value="4"/>
</dbReference>
<dbReference type="InterPro" id="IPR050350">
    <property type="entry name" value="Compl-Cell_Adhes-Reg"/>
</dbReference>
<dbReference type="GeneTree" id="ENSGT00940000154967"/>
<keyword evidence="4" id="KW-0325">Glycoprotein</keyword>
<evidence type="ECO:0000313" key="10">
    <source>
        <dbReference type="Proteomes" id="UP000694397"/>
    </source>
</evidence>
<proteinExistence type="predicted"/>
<keyword evidence="6" id="KW-1133">Transmembrane helix</keyword>
<keyword evidence="2" id="KW-0677">Repeat</keyword>
<evidence type="ECO:0000313" key="9">
    <source>
        <dbReference type="Ensembl" id="ENSSFOP00015007031.1"/>
    </source>
</evidence>
<keyword evidence="6" id="KW-0812">Transmembrane</keyword>
<evidence type="ECO:0000256" key="4">
    <source>
        <dbReference type="ARBA" id="ARBA00023180"/>
    </source>
</evidence>
<protein>
    <submittedName>
        <fullName evidence="9">Membrane cofactor protein-like</fullName>
    </submittedName>
</protein>
<gene>
    <name evidence="9" type="primary">LOC108918454</name>
</gene>
<dbReference type="OrthoDB" id="6480633at2759"/>
<dbReference type="PANTHER" id="PTHR19325">
    <property type="entry name" value="COMPLEMENT COMPONENT-RELATED SUSHI DOMAIN-CONTAINING"/>
    <property type="match status" value="1"/>
</dbReference>
<feature type="domain" description="Sushi" evidence="8">
    <location>
        <begin position="97"/>
        <end position="154"/>
    </location>
</feature>
<dbReference type="InterPro" id="IPR000436">
    <property type="entry name" value="Sushi_SCR_CCP_dom"/>
</dbReference>
<dbReference type="InterPro" id="IPR035976">
    <property type="entry name" value="Sushi/SCR/CCP_sf"/>
</dbReference>
<dbReference type="SMART" id="SM00032">
    <property type="entry name" value="CCP"/>
    <property type="match status" value="4"/>
</dbReference>
<evidence type="ECO:0000256" key="6">
    <source>
        <dbReference type="SAM" id="Phobius"/>
    </source>
</evidence>
<feature type="domain" description="Sushi" evidence="8">
    <location>
        <begin position="34"/>
        <end position="96"/>
    </location>
</feature>
<evidence type="ECO:0000259" key="8">
    <source>
        <dbReference type="PROSITE" id="PS50923"/>
    </source>
</evidence>
<feature type="transmembrane region" description="Helical" evidence="6">
    <location>
        <begin position="299"/>
        <end position="316"/>
    </location>
</feature>
<evidence type="ECO:0000256" key="1">
    <source>
        <dbReference type="ARBA" id="ARBA00022659"/>
    </source>
</evidence>
<dbReference type="Pfam" id="PF00084">
    <property type="entry name" value="Sushi"/>
    <property type="match status" value="4"/>
</dbReference>
<dbReference type="PANTHER" id="PTHR19325:SF570">
    <property type="entry name" value="COMPLEMENT COMPONENT 4 BINDING PROTEIN, MEMBRANE"/>
    <property type="match status" value="1"/>
</dbReference>
<reference evidence="9" key="2">
    <citation type="submission" date="2025-08" db="UniProtKB">
        <authorList>
            <consortium name="Ensembl"/>
        </authorList>
    </citation>
    <scope>IDENTIFICATION</scope>
</reference>
<evidence type="ECO:0000256" key="2">
    <source>
        <dbReference type="ARBA" id="ARBA00022737"/>
    </source>
</evidence>
<feature type="domain" description="Sushi" evidence="8">
    <location>
        <begin position="155"/>
        <end position="216"/>
    </location>
</feature>
<organism evidence="9 10">
    <name type="scientific">Scleropages formosus</name>
    <name type="common">Asian bonytongue</name>
    <name type="synonym">Osteoglossum formosum</name>
    <dbReference type="NCBI Taxonomy" id="113540"/>
    <lineage>
        <taxon>Eukaryota</taxon>
        <taxon>Metazoa</taxon>
        <taxon>Chordata</taxon>
        <taxon>Craniata</taxon>
        <taxon>Vertebrata</taxon>
        <taxon>Euteleostomi</taxon>
        <taxon>Actinopterygii</taxon>
        <taxon>Neopterygii</taxon>
        <taxon>Teleostei</taxon>
        <taxon>Osteoglossocephala</taxon>
        <taxon>Osteoglossomorpha</taxon>
        <taxon>Osteoglossiformes</taxon>
        <taxon>Osteoglossidae</taxon>
        <taxon>Scleropages</taxon>
    </lineage>
</organism>
<feature type="disulfide bond" evidence="5">
    <location>
        <begin position="187"/>
        <end position="214"/>
    </location>
</feature>
<feature type="signal peptide" evidence="7">
    <location>
        <begin position="1"/>
        <end position="31"/>
    </location>
</feature>
<keyword evidence="7" id="KW-0732">Signal</keyword>
<keyword evidence="10" id="KW-1185">Reference proteome</keyword>
<evidence type="ECO:0000256" key="7">
    <source>
        <dbReference type="SAM" id="SignalP"/>
    </source>
</evidence>
<dbReference type="Ensembl" id="ENSSFOT00015007140.2">
    <property type="protein sequence ID" value="ENSSFOP00015007031.1"/>
    <property type="gene ID" value="ENSSFOG00015004643.2"/>
</dbReference>
<dbReference type="Proteomes" id="UP000694397">
    <property type="component" value="Chromosome 22"/>
</dbReference>
<feature type="disulfide bond" evidence="5">
    <location>
        <begin position="67"/>
        <end position="94"/>
    </location>
</feature>
<keyword evidence="1 5" id="KW-0768">Sushi</keyword>
<sequence length="332" mass="35734">MLGRGTEDRRRRAGWALEALFLSTFVATAKAQGAECPQPSFGGNVVLSNDDILKNSFPDGSSAAFSCAVGYVRTGGLTTVTCNNGAWSELTLQCTKKSCGPPGELHNGHFDLSEGIDFGARIVASCNKGFMIVGPNYLECLDSGWSTRLPTCEVVKCPEPSLIQNGEIVIKPNKEFPEYNDVIEYNCKSGYTLIGKSQIVCGDNGKYDFDPPKCEVISCPVPQIPNAIRIQGNPPYGYKSLAVYECNSGYVMKGSPKIVCELNGWSPAVPSCIHAGTSTTTTTTTTTTASNGGDKDSKSNYAVLLIFLCFGVCYCYRKKKGSKRYNGTFPVD</sequence>
<evidence type="ECO:0000256" key="3">
    <source>
        <dbReference type="ARBA" id="ARBA00023157"/>
    </source>
</evidence>
<accession>A0A8C9UYV8</accession>
<feature type="domain" description="Sushi" evidence="8">
    <location>
        <begin position="217"/>
        <end position="274"/>
    </location>
</feature>
<dbReference type="Gene3D" id="2.10.70.10">
    <property type="entry name" value="Complement Module, domain 1"/>
    <property type="match status" value="4"/>
</dbReference>
<dbReference type="AlphaFoldDB" id="A0A8C9UYV8"/>
<comment type="caution">
    <text evidence="5">Lacks conserved residue(s) required for the propagation of feature annotation.</text>
</comment>